<feature type="compositionally biased region" description="Low complexity" evidence="1">
    <location>
        <begin position="33"/>
        <end position="43"/>
    </location>
</feature>
<accession>A0A9J6C904</accession>
<feature type="compositionally biased region" description="Low complexity" evidence="1">
    <location>
        <begin position="311"/>
        <end position="328"/>
    </location>
</feature>
<sequence>MDCYSEYKYNHYQQQHNIHHTYYNNNPSMRFGNTTNDNHHTQQQQPQFYDGFSRHHSHPHLHQPTLSPYNNQQHPHHLHHPSSAAASYPSSPFDANNESSSQFYYSSMHQTATAVSSSYYGNHLSNHHHHQNPYETYRSAPSNYRSYNYGYHNNLHYPPHFQGHFYPQYNGNHAPAPADHFNHYPVTPPSSTTNGTIPSVRVTSSQHQQQQEDFNAPSSSATATNLHSNEFSSTSMKNDLHEEQGSNKSIENETKQQQQDVVNEEEERVEQSQDIENNKNNDSEIKEIKSSPMSVMNEENSNVENEKIKESTNNNDNDNNNNNNNSTNRSVEEEQEVAKKLKNESSYNETENFKENHEDTSATGYTSEVNSRTNKNHRDNEKQGATAHIGNDSRLPEHSNLTIANANSTNVIQNEYLFGLKQIQEHLNLSLNVLTKTEQNFAMNITNLLILYGESWIRLTNELFERDGFIVDIKSLYKFTSNIKARIKFDISRSIKEFSSGKITYMNKKLYQNFLSNLFGILDQFIERIKMGVNYNNELIECWDYYKTIFLEIGFDATNSLSKSSFDEIERLYNSFNLVKEKILTEIKYTKHILFYEFPSPLDNRLIINLYIQKNQRKILNAIDENFYLITSALQQIQNNVRAKLEMILQNATTKFDETFKEVIGCFEDINQGM</sequence>
<feature type="compositionally biased region" description="Low complexity" evidence="1">
    <location>
        <begin position="81"/>
        <end position="92"/>
    </location>
</feature>
<organism evidence="2 3">
    <name type="scientific">Polypedilum vanderplanki</name>
    <name type="common">Sleeping chironomid midge</name>
    <dbReference type="NCBI Taxonomy" id="319348"/>
    <lineage>
        <taxon>Eukaryota</taxon>
        <taxon>Metazoa</taxon>
        <taxon>Ecdysozoa</taxon>
        <taxon>Arthropoda</taxon>
        <taxon>Hexapoda</taxon>
        <taxon>Insecta</taxon>
        <taxon>Pterygota</taxon>
        <taxon>Neoptera</taxon>
        <taxon>Endopterygota</taxon>
        <taxon>Diptera</taxon>
        <taxon>Nematocera</taxon>
        <taxon>Chironomoidea</taxon>
        <taxon>Chironomidae</taxon>
        <taxon>Chironominae</taxon>
        <taxon>Polypedilum</taxon>
        <taxon>Polypedilum</taxon>
    </lineage>
</organism>
<protein>
    <submittedName>
        <fullName evidence="2">Uncharacterized protein</fullName>
    </submittedName>
</protein>
<dbReference type="EMBL" id="JADBJN010000002">
    <property type="protein sequence ID" value="KAG5678360.1"/>
    <property type="molecule type" value="Genomic_DNA"/>
</dbReference>
<evidence type="ECO:0000256" key="1">
    <source>
        <dbReference type="SAM" id="MobiDB-lite"/>
    </source>
</evidence>
<keyword evidence="3" id="KW-1185">Reference proteome</keyword>
<reference evidence="2" key="1">
    <citation type="submission" date="2021-03" db="EMBL/GenBank/DDBJ databases">
        <title>Chromosome level genome of the anhydrobiotic midge Polypedilum vanderplanki.</title>
        <authorList>
            <person name="Yoshida Y."/>
            <person name="Kikawada T."/>
            <person name="Gusev O."/>
        </authorList>
    </citation>
    <scope>NUCLEOTIDE SEQUENCE</scope>
    <source>
        <strain evidence="2">NIAS01</strain>
        <tissue evidence="2">Whole body or cell culture</tissue>
    </source>
</reference>
<feature type="compositionally biased region" description="Basic and acidic residues" evidence="1">
    <location>
        <begin position="330"/>
        <end position="343"/>
    </location>
</feature>
<proteinExistence type="predicted"/>
<dbReference type="Proteomes" id="UP001107558">
    <property type="component" value="Chromosome 2"/>
</dbReference>
<evidence type="ECO:0000313" key="2">
    <source>
        <dbReference type="EMBL" id="KAG5678360.1"/>
    </source>
</evidence>
<gene>
    <name evidence="2" type="ORF">PVAND_008042</name>
</gene>
<feature type="region of interest" description="Disordered" evidence="1">
    <location>
        <begin position="24"/>
        <end position="43"/>
    </location>
</feature>
<feature type="compositionally biased region" description="Polar residues" evidence="1">
    <location>
        <begin position="361"/>
        <end position="373"/>
    </location>
</feature>
<evidence type="ECO:0000313" key="3">
    <source>
        <dbReference type="Proteomes" id="UP001107558"/>
    </source>
</evidence>
<dbReference type="AlphaFoldDB" id="A0A9J6C904"/>
<feature type="region of interest" description="Disordered" evidence="1">
    <location>
        <begin position="171"/>
        <end position="396"/>
    </location>
</feature>
<comment type="caution">
    <text evidence="2">The sequence shown here is derived from an EMBL/GenBank/DDBJ whole genome shotgun (WGS) entry which is preliminary data.</text>
</comment>
<feature type="compositionally biased region" description="Basic and acidic residues" evidence="1">
    <location>
        <begin position="351"/>
        <end position="360"/>
    </location>
</feature>
<feature type="region of interest" description="Disordered" evidence="1">
    <location>
        <begin position="50"/>
        <end position="93"/>
    </location>
</feature>
<feature type="compositionally biased region" description="Low complexity" evidence="1">
    <location>
        <begin position="293"/>
        <end position="303"/>
    </location>
</feature>
<feature type="compositionally biased region" description="Polar residues" evidence="1">
    <location>
        <begin position="189"/>
        <end position="237"/>
    </location>
</feature>
<feature type="compositionally biased region" description="Basic and acidic residues" evidence="1">
    <location>
        <begin position="276"/>
        <end position="289"/>
    </location>
</feature>
<feature type="compositionally biased region" description="Polar residues" evidence="1">
    <location>
        <begin position="64"/>
        <end position="73"/>
    </location>
</feature>
<feature type="compositionally biased region" description="Basic and acidic residues" evidence="1">
    <location>
        <begin position="238"/>
        <end position="254"/>
    </location>
</feature>
<name>A0A9J6C904_POLVA</name>
<dbReference type="OrthoDB" id="7791495at2759"/>